<accession>A0A7V7PM90</accession>
<organism evidence="1 2">
    <name type="scientific">Plantimonas leprariae</name>
    <dbReference type="NCBI Taxonomy" id="2615207"/>
    <lineage>
        <taxon>Bacteria</taxon>
        <taxon>Pseudomonadati</taxon>
        <taxon>Pseudomonadota</taxon>
        <taxon>Alphaproteobacteria</taxon>
        <taxon>Hyphomicrobiales</taxon>
        <taxon>Aurantimonadaceae</taxon>
        <taxon>Plantimonas</taxon>
    </lineage>
</organism>
<comment type="caution">
    <text evidence="1">The sequence shown here is derived from an EMBL/GenBank/DDBJ whole genome shotgun (WGS) entry which is preliminary data.</text>
</comment>
<dbReference type="GO" id="GO:0016758">
    <property type="term" value="F:hexosyltransferase activity"/>
    <property type="evidence" value="ECO:0007669"/>
    <property type="project" value="TreeGrafter"/>
</dbReference>
<dbReference type="SUPFAM" id="SSF53756">
    <property type="entry name" value="UDP-Glycosyltransferase/glycogen phosphorylase"/>
    <property type="match status" value="1"/>
</dbReference>
<dbReference type="Pfam" id="PF13692">
    <property type="entry name" value="Glyco_trans_1_4"/>
    <property type="match status" value="1"/>
</dbReference>
<dbReference type="RefSeq" id="WP_150971857.1">
    <property type="nucleotide sequence ID" value="NZ_VZDO01000015.1"/>
</dbReference>
<sequence length="378" mass="40539">MRVAFHAPMKAPDDPVPSGEGRMARLFMEAIRRAGCEVELASRFRAYEGAGDAGRQREIAAEGAREAERLVARYRALRQAERPALWFTYHLYHKAPDHLGPAVAGALGIPYVVAEASHAPKQRNGRWAAGYHAAESAIRLADRIWCINPVDRACLLPIAKPGALRDLPPFIDTAPFRAGDRATARRWADAAFGLDPDAPLILTVAMMRADQKLESYRVLADALGRVEKRRWNALVVGDGPAEAEVRRSMQPLGGRVAFAGRLTGDDLVRAYRAADIYAWPSVKEAVGMSFIEAASAGVAVVAGRSGGIDHVVEDGRTGLVVPAGDAAVLAEGIAVLLDDPARAHRMGEAGAARAVEVNDVEAAARMLAADIRQLVAAR</sequence>
<dbReference type="Gene3D" id="3.40.50.2000">
    <property type="entry name" value="Glycogen Phosphorylase B"/>
    <property type="match status" value="2"/>
</dbReference>
<keyword evidence="2" id="KW-1185">Reference proteome</keyword>
<dbReference type="PANTHER" id="PTHR45947:SF3">
    <property type="entry name" value="SULFOQUINOVOSYL TRANSFERASE SQD2"/>
    <property type="match status" value="1"/>
</dbReference>
<name>A0A7V7PM90_9HYPH</name>
<dbReference type="AlphaFoldDB" id="A0A7V7PM90"/>
<dbReference type="InterPro" id="IPR050194">
    <property type="entry name" value="Glycosyltransferase_grp1"/>
</dbReference>
<dbReference type="Proteomes" id="UP000432089">
    <property type="component" value="Unassembled WGS sequence"/>
</dbReference>
<evidence type="ECO:0000313" key="2">
    <source>
        <dbReference type="Proteomes" id="UP000432089"/>
    </source>
</evidence>
<dbReference type="CDD" id="cd03801">
    <property type="entry name" value="GT4_PimA-like"/>
    <property type="match status" value="1"/>
</dbReference>
<gene>
    <name evidence="1" type="ORF">F6X38_17395</name>
</gene>
<protein>
    <submittedName>
        <fullName evidence="1">Glycosyltransferase family 4 protein</fullName>
    </submittedName>
</protein>
<dbReference type="EMBL" id="VZDO01000015">
    <property type="protein sequence ID" value="KAB0677756.1"/>
    <property type="molecule type" value="Genomic_DNA"/>
</dbReference>
<reference evidence="1 2" key="1">
    <citation type="submission" date="2019-09" db="EMBL/GenBank/DDBJ databases">
        <title>YIM 132180 draft genome.</title>
        <authorList>
            <person name="Zhang K."/>
        </authorList>
    </citation>
    <scope>NUCLEOTIDE SEQUENCE [LARGE SCALE GENOMIC DNA]</scope>
    <source>
        <strain evidence="1 2">YIM 132180</strain>
    </source>
</reference>
<proteinExistence type="predicted"/>
<evidence type="ECO:0000313" key="1">
    <source>
        <dbReference type="EMBL" id="KAB0677756.1"/>
    </source>
</evidence>
<dbReference type="PANTHER" id="PTHR45947">
    <property type="entry name" value="SULFOQUINOVOSYL TRANSFERASE SQD2"/>
    <property type="match status" value="1"/>
</dbReference>
<keyword evidence="1" id="KW-0808">Transferase</keyword>